<dbReference type="GO" id="GO:1990281">
    <property type="term" value="C:efflux pump complex"/>
    <property type="evidence" value="ECO:0007669"/>
    <property type="project" value="TreeGrafter"/>
</dbReference>
<dbReference type="GeneID" id="93364745"/>
<dbReference type="AlphaFoldDB" id="C3J9Y2"/>
<evidence type="ECO:0000256" key="1">
    <source>
        <dbReference type="ARBA" id="ARBA00004442"/>
    </source>
</evidence>
<evidence type="ECO:0000256" key="3">
    <source>
        <dbReference type="ARBA" id="ARBA00022448"/>
    </source>
</evidence>
<comment type="subcellular location">
    <subcellularLocation>
        <location evidence="1">Cell outer membrane</location>
    </subcellularLocation>
</comment>
<evidence type="ECO:0000256" key="5">
    <source>
        <dbReference type="ARBA" id="ARBA00022692"/>
    </source>
</evidence>
<dbReference type="GO" id="GO:0009279">
    <property type="term" value="C:cell outer membrane"/>
    <property type="evidence" value="ECO:0007669"/>
    <property type="project" value="UniProtKB-SubCell"/>
</dbReference>
<dbReference type="GO" id="GO:0015288">
    <property type="term" value="F:porin activity"/>
    <property type="evidence" value="ECO:0007669"/>
    <property type="project" value="TreeGrafter"/>
</dbReference>
<evidence type="ECO:0000256" key="4">
    <source>
        <dbReference type="ARBA" id="ARBA00022452"/>
    </source>
</evidence>
<accession>C3J9Y2</accession>
<evidence type="ECO:0000256" key="7">
    <source>
        <dbReference type="ARBA" id="ARBA00023237"/>
    </source>
</evidence>
<proteinExistence type="inferred from homology"/>
<keyword evidence="3" id="KW-0813">Transport</keyword>
<feature type="signal peptide" evidence="8">
    <location>
        <begin position="1"/>
        <end position="24"/>
    </location>
</feature>
<protein>
    <submittedName>
        <fullName evidence="9">Outer membrane efflux protein</fullName>
    </submittedName>
</protein>
<keyword evidence="7" id="KW-0998">Cell outer membrane</keyword>
<dbReference type="EMBL" id="ACNN01000016">
    <property type="protein sequence ID" value="EEN83040.1"/>
    <property type="molecule type" value="Genomic_DNA"/>
</dbReference>
<dbReference type="GO" id="GO:0015562">
    <property type="term" value="F:efflux transmembrane transporter activity"/>
    <property type="evidence" value="ECO:0007669"/>
    <property type="project" value="InterPro"/>
</dbReference>
<sequence length="476" mass="52738">MKHRTVIKASLALLLMGGATWRLCAIEDYRPSVTDTLTSPTPLPASITIDDAVRIALTESTSVLVGDMAVQKERYTYKSAVAQLYPSINLQGSYGYTIKKQVMYLDGFPGAPSMPGASAGIEIGRTHNIQGGLSLALPVVNASLWKSVSISKENLQLALEKSQTSRLNKVAEVRKAFLQALLAEDSYGVLKKSYANAQRNYQLVENNFKQGLVAQYDLLRSEVQMKNLEPNVLQADDARRMARRSLLILMGLSPETEISLRGSLSDFAPEVLQQYVEAEQNPLEGNATLRELAIQRNLVNHATELKKLAFLPTLNLSGSYTYSFASNDLKLNNNKLWTPHSMVSLSLSFPVFTGGRRIFDLKGQKIALMQFDLNARDAERQVSTAYEEAKDRLRRAARTYSVSEGAVSTAERGYTIAEKRFETGEGTLLEVNDADLSLLQARLNYHQSIYNFLVARCDLDLLTGKGVPEETPTQQK</sequence>
<name>C3J9Y2_POREA</name>
<feature type="chain" id="PRO_5002927924" evidence="8">
    <location>
        <begin position="25"/>
        <end position="476"/>
    </location>
</feature>
<dbReference type="Proteomes" id="UP000004295">
    <property type="component" value="Unassembled WGS sequence"/>
</dbReference>
<evidence type="ECO:0000256" key="2">
    <source>
        <dbReference type="ARBA" id="ARBA00007613"/>
    </source>
</evidence>
<dbReference type="InterPro" id="IPR003423">
    <property type="entry name" value="OMP_efflux"/>
</dbReference>
<evidence type="ECO:0000256" key="6">
    <source>
        <dbReference type="ARBA" id="ARBA00023136"/>
    </source>
</evidence>
<comment type="caution">
    <text evidence="9">The sequence shown here is derived from an EMBL/GenBank/DDBJ whole genome shotgun (WGS) entry which is preliminary data.</text>
</comment>
<dbReference type="Pfam" id="PF02321">
    <property type="entry name" value="OEP"/>
    <property type="match status" value="2"/>
</dbReference>
<keyword evidence="10" id="KW-1185">Reference proteome</keyword>
<keyword evidence="4" id="KW-1134">Transmembrane beta strand</keyword>
<dbReference type="InterPro" id="IPR051906">
    <property type="entry name" value="TolC-like"/>
</dbReference>
<keyword evidence="5" id="KW-0812">Transmembrane</keyword>
<keyword evidence="8" id="KW-0732">Signal</keyword>
<dbReference type="STRING" id="553175.POREN0001_0904"/>
<dbReference type="PANTHER" id="PTHR30026">
    <property type="entry name" value="OUTER MEMBRANE PROTEIN TOLC"/>
    <property type="match status" value="1"/>
</dbReference>
<dbReference type="SUPFAM" id="SSF56954">
    <property type="entry name" value="Outer membrane efflux proteins (OEP)"/>
    <property type="match status" value="1"/>
</dbReference>
<dbReference type="eggNOG" id="COG1538">
    <property type="taxonomic scope" value="Bacteria"/>
</dbReference>
<dbReference type="RefSeq" id="WP_004333346.1">
    <property type="nucleotide sequence ID" value="NZ_ACNN01000016.1"/>
</dbReference>
<evidence type="ECO:0000256" key="8">
    <source>
        <dbReference type="SAM" id="SignalP"/>
    </source>
</evidence>
<reference evidence="9 10" key="1">
    <citation type="submission" date="2009-04" db="EMBL/GenBank/DDBJ databases">
        <authorList>
            <person name="Sebastian Y."/>
            <person name="Madupu R."/>
            <person name="Durkin A.S."/>
            <person name="Torralba M."/>
            <person name="Methe B."/>
            <person name="Sutton G.G."/>
            <person name="Strausberg R.L."/>
            <person name="Nelson K.E."/>
        </authorList>
    </citation>
    <scope>NUCLEOTIDE SEQUENCE [LARGE SCALE GENOMIC DNA]</scope>
    <source>
        <strain evidence="10">ATCC 35406 / BCRC 14492 / JCM 8526 / NCTC 13058 / HG 370</strain>
    </source>
</reference>
<evidence type="ECO:0000313" key="9">
    <source>
        <dbReference type="EMBL" id="EEN83040.1"/>
    </source>
</evidence>
<dbReference type="Gene3D" id="1.20.1600.10">
    <property type="entry name" value="Outer membrane efflux proteins (OEP)"/>
    <property type="match status" value="1"/>
</dbReference>
<evidence type="ECO:0000313" key="10">
    <source>
        <dbReference type="Proteomes" id="UP000004295"/>
    </source>
</evidence>
<keyword evidence="6" id="KW-0472">Membrane</keyword>
<comment type="similarity">
    <text evidence="2">Belongs to the outer membrane factor (OMF) (TC 1.B.17) family.</text>
</comment>
<gene>
    <name evidence="9" type="ORF">POREN0001_0904</name>
</gene>
<organism evidence="9 10">
    <name type="scientific">Porphyromonas endodontalis (strain ATCC 35406 / DSM 24491 / JCM 8526 / CCUG 16442 / BCRC 14492 / NCTC 13058 / HG 370)</name>
    <name type="common">Bacteroides endodontalis</name>
    <dbReference type="NCBI Taxonomy" id="553175"/>
    <lineage>
        <taxon>Bacteria</taxon>
        <taxon>Pseudomonadati</taxon>
        <taxon>Bacteroidota</taxon>
        <taxon>Bacteroidia</taxon>
        <taxon>Bacteroidales</taxon>
        <taxon>Porphyromonadaceae</taxon>
        <taxon>Porphyromonas</taxon>
    </lineage>
</organism>
<dbReference type="PANTHER" id="PTHR30026:SF20">
    <property type="entry name" value="OUTER MEMBRANE PROTEIN TOLC"/>
    <property type="match status" value="1"/>
</dbReference>